<name>A0A8H6YNT6_9AGAR</name>
<feature type="region of interest" description="Disordered" evidence="1">
    <location>
        <begin position="1"/>
        <end position="37"/>
    </location>
</feature>
<evidence type="ECO:0000313" key="3">
    <source>
        <dbReference type="Proteomes" id="UP000620124"/>
    </source>
</evidence>
<evidence type="ECO:0000256" key="1">
    <source>
        <dbReference type="SAM" id="MobiDB-lite"/>
    </source>
</evidence>
<feature type="compositionally biased region" description="Low complexity" evidence="1">
    <location>
        <begin position="10"/>
        <end position="24"/>
    </location>
</feature>
<dbReference type="Proteomes" id="UP000620124">
    <property type="component" value="Unassembled WGS sequence"/>
</dbReference>
<organism evidence="2 3">
    <name type="scientific">Mycena venus</name>
    <dbReference type="NCBI Taxonomy" id="2733690"/>
    <lineage>
        <taxon>Eukaryota</taxon>
        <taxon>Fungi</taxon>
        <taxon>Dikarya</taxon>
        <taxon>Basidiomycota</taxon>
        <taxon>Agaricomycotina</taxon>
        <taxon>Agaricomycetes</taxon>
        <taxon>Agaricomycetidae</taxon>
        <taxon>Agaricales</taxon>
        <taxon>Marasmiineae</taxon>
        <taxon>Mycenaceae</taxon>
        <taxon>Mycena</taxon>
    </lineage>
</organism>
<gene>
    <name evidence="2" type="ORF">MVEN_00320400</name>
</gene>
<dbReference type="AlphaFoldDB" id="A0A8H6YNT6"/>
<comment type="caution">
    <text evidence="2">The sequence shown here is derived from an EMBL/GenBank/DDBJ whole genome shotgun (WGS) entry which is preliminary data.</text>
</comment>
<reference evidence="2" key="1">
    <citation type="submission" date="2020-05" db="EMBL/GenBank/DDBJ databases">
        <title>Mycena genomes resolve the evolution of fungal bioluminescence.</title>
        <authorList>
            <person name="Tsai I.J."/>
        </authorList>
    </citation>
    <scope>NUCLEOTIDE SEQUENCE</scope>
    <source>
        <strain evidence="2">CCC161011</strain>
    </source>
</reference>
<accession>A0A8H6YNT6</accession>
<evidence type="ECO:0000313" key="2">
    <source>
        <dbReference type="EMBL" id="KAF7364515.1"/>
    </source>
</evidence>
<dbReference type="EMBL" id="JACAZI010000003">
    <property type="protein sequence ID" value="KAF7364515.1"/>
    <property type="molecule type" value="Genomic_DNA"/>
</dbReference>
<protein>
    <submittedName>
        <fullName evidence="2">Uncharacterized protein</fullName>
    </submittedName>
</protein>
<keyword evidence="3" id="KW-1185">Reference proteome</keyword>
<proteinExistence type="predicted"/>
<sequence length="230" mass="25666">MIRRSPRLNPPTARAARQARRASMPAPPFKKQTRASWPASIEAARRAAAARQRESRAERFRKSLLAGPQSCKAPGVWETACRARIRDFCERNPSVVVDEDLPSLMSFASRPITGLNDLFPVSPVANRGTPINPARRAAWATVSPMPAEVAKQTLAVSYMSLPHSVQRTHSESMSLQHRWVNIAALFEAVRRRSSSFGYPAVIVEELEGILIQLYSQAFVPQRLLQHQADF</sequence>